<proteinExistence type="inferred from homology"/>
<dbReference type="PANTHER" id="PTHR23501:SF81">
    <property type="entry name" value="VACUOLAR BASIC AMINO ACID TRANSPORTER 2"/>
    <property type="match status" value="1"/>
</dbReference>
<evidence type="ECO:0000259" key="7">
    <source>
        <dbReference type="PROSITE" id="PS50850"/>
    </source>
</evidence>
<evidence type="ECO:0000313" key="8">
    <source>
        <dbReference type="EMBL" id="QPG73890.1"/>
    </source>
</evidence>
<dbReference type="PROSITE" id="PS50850">
    <property type="entry name" value="MFS"/>
    <property type="match status" value="1"/>
</dbReference>
<dbReference type="EMBL" id="CP064812">
    <property type="protein sequence ID" value="QPG73890.1"/>
    <property type="molecule type" value="Genomic_DNA"/>
</dbReference>
<dbReference type="InterPro" id="IPR036259">
    <property type="entry name" value="MFS_trans_sf"/>
</dbReference>
<dbReference type="RefSeq" id="XP_038777455.1">
    <property type="nucleotide sequence ID" value="XM_038921527.1"/>
</dbReference>
<evidence type="ECO:0000256" key="4">
    <source>
        <dbReference type="ARBA" id="ARBA00022989"/>
    </source>
</evidence>
<name>A0A875RNL5_EENNA</name>
<reference evidence="8" key="1">
    <citation type="submission" date="2020-10" db="EMBL/GenBank/DDBJ databases">
        <authorList>
            <person name="Roach M.J.R."/>
        </authorList>
    </citation>
    <scope>NUCLEOTIDE SEQUENCE</scope>
    <source>
        <strain evidence="8">CBS 1945</strain>
    </source>
</reference>
<dbReference type="GeneID" id="62194606"/>
<feature type="transmembrane region" description="Helical" evidence="6">
    <location>
        <begin position="160"/>
        <end position="182"/>
    </location>
</feature>
<comment type="subcellular location">
    <subcellularLocation>
        <location evidence="1">Membrane</location>
        <topology evidence="1">Multi-pass membrane protein</topology>
    </subcellularLocation>
</comment>
<evidence type="ECO:0000313" key="9">
    <source>
        <dbReference type="Proteomes" id="UP000662931"/>
    </source>
</evidence>
<comment type="similarity">
    <text evidence="2">Belongs to the major facilitator superfamily.</text>
</comment>
<feature type="transmembrane region" description="Helical" evidence="6">
    <location>
        <begin position="260"/>
        <end position="279"/>
    </location>
</feature>
<feature type="transmembrane region" description="Helical" evidence="6">
    <location>
        <begin position="464"/>
        <end position="486"/>
    </location>
</feature>
<dbReference type="InterPro" id="IPR020846">
    <property type="entry name" value="MFS_dom"/>
</dbReference>
<dbReference type="KEGG" id="bnn:FOA43_001205"/>
<feature type="transmembrane region" description="Helical" evidence="6">
    <location>
        <begin position="221"/>
        <end position="239"/>
    </location>
</feature>
<feature type="transmembrane region" description="Helical" evidence="6">
    <location>
        <begin position="395"/>
        <end position="414"/>
    </location>
</feature>
<dbReference type="PANTHER" id="PTHR23501">
    <property type="entry name" value="MAJOR FACILITATOR SUPERFAMILY"/>
    <property type="match status" value="1"/>
</dbReference>
<keyword evidence="3 6" id="KW-0812">Transmembrane</keyword>
<evidence type="ECO:0000256" key="5">
    <source>
        <dbReference type="ARBA" id="ARBA00023136"/>
    </source>
</evidence>
<dbReference type="Gene3D" id="1.20.1250.20">
    <property type="entry name" value="MFS general substrate transporter like domains"/>
    <property type="match status" value="1"/>
</dbReference>
<keyword evidence="4 6" id="KW-1133">Transmembrane helix</keyword>
<feature type="transmembrane region" description="Helical" evidence="6">
    <location>
        <begin position="291"/>
        <end position="310"/>
    </location>
</feature>
<feature type="transmembrane region" description="Helical" evidence="6">
    <location>
        <begin position="541"/>
        <end position="562"/>
    </location>
</feature>
<dbReference type="GO" id="GO:0000329">
    <property type="term" value="C:fungal-type vacuole membrane"/>
    <property type="evidence" value="ECO:0007669"/>
    <property type="project" value="TreeGrafter"/>
</dbReference>
<evidence type="ECO:0000256" key="2">
    <source>
        <dbReference type="ARBA" id="ARBA00008335"/>
    </source>
</evidence>
<evidence type="ECO:0000256" key="3">
    <source>
        <dbReference type="ARBA" id="ARBA00022692"/>
    </source>
</evidence>
<accession>A0A875RNL5</accession>
<organism evidence="8 9">
    <name type="scientific">Eeniella nana</name>
    <name type="common">Yeast</name>
    <name type="synonym">Brettanomyces nanus</name>
    <dbReference type="NCBI Taxonomy" id="13502"/>
    <lineage>
        <taxon>Eukaryota</taxon>
        <taxon>Fungi</taxon>
        <taxon>Dikarya</taxon>
        <taxon>Ascomycota</taxon>
        <taxon>Saccharomycotina</taxon>
        <taxon>Pichiomycetes</taxon>
        <taxon>Pichiales</taxon>
        <taxon>Pichiaceae</taxon>
        <taxon>Brettanomyces</taxon>
    </lineage>
</organism>
<keyword evidence="5 6" id="KW-0472">Membrane</keyword>
<dbReference type="OrthoDB" id="6770063at2759"/>
<feature type="transmembrane region" description="Helical" evidence="6">
    <location>
        <begin position="331"/>
        <end position="355"/>
    </location>
</feature>
<evidence type="ECO:0000256" key="1">
    <source>
        <dbReference type="ARBA" id="ARBA00004141"/>
    </source>
</evidence>
<dbReference type="Pfam" id="PF07690">
    <property type="entry name" value="MFS_1"/>
    <property type="match status" value="1"/>
</dbReference>
<gene>
    <name evidence="8" type="ORF">FOA43_001205</name>
</gene>
<feature type="domain" description="Major facilitator superfamily (MFS) profile" evidence="7">
    <location>
        <begin position="66"/>
        <end position="569"/>
    </location>
</feature>
<feature type="transmembrane region" description="Helical" evidence="6">
    <location>
        <begin position="367"/>
        <end position="388"/>
    </location>
</feature>
<dbReference type="SUPFAM" id="SSF103473">
    <property type="entry name" value="MFS general substrate transporter"/>
    <property type="match status" value="1"/>
</dbReference>
<dbReference type="InterPro" id="IPR011701">
    <property type="entry name" value="MFS"/>
</dbReference>
<sequence>MQQIKDRLGKRMSESQDELLAKRQKANDPYEFQENTFVEYGSVFDGDESDVLDEISNGYYPNFFWIELSLFANVFLSGFDGTVTASTYTTIGDEFKATNTASWITTSYLITSTAFQPLYGSFSDILGRRSCLIGATSFFIFGCIGCSFSSNIIMLDVMRALTGVGGGGLVTLATIVNSDIIAPEQRGNWQAFQNLLLGFGGICGASFGGVIAETFGWRWCFLLQAPIGFTGVIIGYFFIQNPPRKESFDDDGHKKSMDKIDFQGSITLVLALSLQLLVLSVGGSQLAWSDIRLIGLFVLSCLFMLIFAIIEIKTKALPIIPPVLLHDPFGFIILGVGIMVGIASYAYLFILPLLFRIVLGDNISQAGLRLTIPSLFTPVGGLIAGYFMSKGANTLFKLVSCGALLMFLGNFLALKIDEGENPWVLGLYLVPANIGQGIIFPSSLFSFIYIFDKDKQAIATSTAYLFRSIGSVWGVAGSSTIIRHVLKIVVSNSLSHVPGLSKKDIAGVVEKVSQDISSIETLEPEIAFWVNKGYATAIREAQAFSTLCCFICLSLCGLKVLLKIKSRSSYD</sequence>
<feature type="transmembrane region" description="Helical" evidence="6">
    <location>
        <begin position="194"/>
        <end position="215"/>
    </location>
</feature>
<evidence type="ECO:0000256" key="6">
    <source>
        <dbReference type="SAM" id="Phobius"/>
    </source>
</evidence>
<protein>
    <recommendedName>
        <fullName evidence="7">Major facilitator superfamily (MFS) profile domain-containing protein</fullName>
    </recommendedName>
</protein>
<dbReference type="AlphaFoldDB" id="A0A875RNL5"/>
<dbReference type="Proteomes" id="UP000662931">
    <property type="component" value="Chromosome 1"/>
</dbReference>
<feature type="transmembrane region" description="Helical" evidence="6">
    <location>
        <begin position="131"/>
        <end position="154"/>
    </location>
</feature>
<feature type="transmembrane region" description="Helical" evidence="6">
    <location>
        <begin position="434"/>
        <end position="452"/>
    </location>
</feature>
<dbReference type="GO" id="GO:0015174">
    <property type="term" value="F:basic amino acid transmembrane transporter activity"/>
    <property type="evidence" value="ECO:0007669"/>
    <property type="project" value="TreeGrafter"/>
</dbReference>
<keyword evidence="9" id="KW-1185">Reference proteome</keyword>